<evidence type="ECO:0000256" key="3">
    <source>
        <dbReference type="ARBA" id="ARBA00022989"/>
    </source>
</evidence>
<feature type="transmembrane region" description="Helical" evidence="5">
    <location>
        <begin position="34"/>
        <end position="54"/>
    </location>
</feature>
<dbReference type="RefSeq" id="WP_307471832.1">
    <property type="nucleotide sequence ID" value="NZ_JAUSUB010000002.1"/>
</dbReference>
<reference evidence="6 7" key="1">
    <citation type="submission" date="2023-07" db="EMBL/GenBank/DDBJ databases">
        <title>Genomic Encyclopedia of Type Strains, Phase IV (KMG-IV): sequencing the most valuable type-strain genomes for metagenomic binning, comparative biology and taxonomic classification.</title>
        <authorList>
            <person name="Goeker M."/>
        </authorList>
    </citation>
    <scope>NUCLEOTIDE SEQUENCE [LARGE SCALE GENOMIC DNA]</scope>
    <source>
        <strain evidence="6 7">DSM 23494</strain>
    </source>
</reference>
<protein>
    <recommendedName>
        <fullName evidence="5">UPF0344 protein J2S17_000656</fullName>
    </recommendedName>
</protein>
<keyword evidence="1 5" id="KW-1003">Cell membrane</keyword>
<evidence type="ECO:0000256" key="2">
    <source>
        <dbReference type="ARBA" id="ARBA00022692"/>
    </source>
</evidence>
<evidence type="ECO:0000256" key="5">
    <source>
        <dbReference type="HAMAP-Rule" id="MF_01536"/>
    </source>
</evidence>
<evidence type="ECO:0000256" key="1">
    <source>
        <dbReference type="ARBA" id="ARBA00022475"/>
    </source>
</evidence>
<keyword evidence="4 5" id="KW-0472">Membrane</keyword>
<evidence type="ECO:0000313" key="7">
    <source>
        <dbReference type="Proteomes" id="UP001238088"/>
    </source>
</evidence>
<accession>A0ABU0AC11</accession>
<feature type="transmembrane region" description="Helical" evidence="5">
    <location>
        <begin position="90"/>
        <end position="112"/>
    </location>
</feature>
<proteinExistence type="inferred from homology"/>
<dbReference type="HAMAP" id="MF_01536">
    <property type="entry name" value="UPF0344"/>
    <property type="match status" value="1"/>
</dbReference>
<keyword evidence="2 5" id="KW-0812">Transmembrane</keyword>
<comment type="subcellular location">
    <subcellularLocation>
        <location evidence="5">Cell membrane</location>
        <topology evidence="5">Multi-pass membrane protein</topology>
    </subcellularLocation>
</comment>
<dbReference type="InterPro" id="IPR010899">
    <property type="entry name" value="UPF0344"/>
</dbReference>
<keyword evidence="3 5" id="KW-1133">Transmembrane helix</keyword>
<dbReference type="Pfam" id="PF07457">
    <property type="entry name" value="DUF1516"/>
    <property type="match status" value="1"/>
</dbReference>
<gene>
    <name evidence="6" type="ORF">J2S17_000656</name>
</gene>
<organism evidence="6 7">
    <name type="scientific">Cytobacillus purgationiresistens</name>
    <dbReference type="NCBI Taxonomy" id="863449"/>
    <lineage>
        <taxon>Bacteria</taxon>
        <taxon>Bacillati</taxon>
        <taxon>Bacillota</taxon>
        <taxon>Bacilli</taxon>
        <taxon>Bacillales</taxon>
        <taxon>Bacillaceae</taxon>
        <taxon>Cytobacillus</taxon>
    </lineage>
</organism>
<sequence>MTHAHLSTWIVAFILFFVALMLQKNGKDKVVHMILRLFYLLIIATGVMMLVSISNIDLMYVLKSIVGLWVISMLEMILVRRKKGKATTILWVQLIVAFLLVLYLGLSLPLGFTPFMK</sequence>
<comment type="similarity">
    <text evidence="5">Belongs to the UPF0344 family.</text>
</comment>
<evidence type="ECO:0000313" key="6">
    <source>
        <dbReference type="EMBL" id="MDQ0268787.1"/>
    </source>
</evidence>
<name>A0ABU0AC11_9BACI</name>
<dbReference type="EMBL" id="JAUSUB010000002">
    <property type="protein sequence ID" value="MDQ0268787.1"/>
    <property type="molecule type" value="Genomic_DNA"/>
</dbReference>
<evidence type="ECO:0000256" key="4">
    <source>
        <dbReference type="ARBA" id="ARBA00023136"/>
    </source>
</evidence>
<feature type="transmembrane region" description="Helical" evidence="5">
    <location>
        <begin position="6"/>
        <end position="22"/>
    </location>
</feature>
<feature type="transmembrane region" description="Helical" evidence="5">
    <location>
        <begin position="60"/>
        <end position="78"/>
    </location>
</feature>
<dbReference type="Proteomes" id="UP001238088">
    <property type="component" value="Unassembled WGS sequence"/>
</dbReference>
<dbReference type="NCBIfam" id="NF010196">
    <property type="entry name" value="PRK13673.1-3"/>
    <property type="match status" value="1"/>
</dbReference>
<comment type="caution">
    <text evidence="6">The sequence shown here is derived from an EMBL/GenBank/DDBJ whole genome shotgun (WGS) entry which is preliminary data.</text>
</comment>
<keyword evidence="7" id="KW-1185">Reference proteome</keyword>